<proteinExistence type="predicted"/>
<keyword evidence="1" id="KW-0472">Membrane</keyword>
<dbReference type="STRING" id="559295.C5DI99"/>
<dbReference type="Proteomes" id="UP000002036">
    <property type="component" value="Chromosome E"/>
</dbReference>
<evidence type="ECO:0000259" key="2">
    <source>
        <dbReference type="Pfam" id="PF00149"/>
    </source>
</evidence>
<dbReference type="OMA" id="NIGYHEC"/>
<dbReference type="RefSeq" id="XP_002553947.1">
    <property type="nucleotide sequence ID" value="XM_002553901.1"/>
</dbReference>
<evidence type="ECO:0000313" key="3">
    <source>
        <dbReference type="EMBL" id="CAR23510.1"/>
    </source>
</evidence>
<protein>
    <submittedName>
        <fullName evidence="3">KLTH0E10824p</fullName>
    </submittedName>
</protein>
<keyword evidence="4" id="KW-1185">Reference proteome</keyword>
<reference evidence="3 4" key="1">
    <citation type="journal article" date="2009" name="Genome Res.">
        <title>Comparative genomics of protoploid Saccharomycetaceae.</title>
        <authorList>
            <consortium name="The Genolevures Consortium"/>
            <person name="Souciet J.-L."/>
            <person name="Dujon B."/>
            <person name="Gaillardin C."/>
            <person name="Johnston M."/>
            <person name="Baret P.V."/>
            <person name="Cliften P."/>
            <person name="Sherman D.J."/>
            <person name="Weissenbach J."/>
            <person name="Westhof E."/>
            <person name="Wincker P."/>
            <person name="Jubin C."/>
            <person name="Poulain J."/>
            <person name="Barbe V."/>
            <person name="Segurens B."/>
            <person name="Artiguenave F."/>
            <person name="Anthouard V."/>
            <person name="Vacherie B."/>
            <person name="Val M.-E."/>
            <person name="Fulton R.S."/>
            <person name="Minx P."/>
            <person name="Wilson R."/>
            <person name="Durrens P."/>
            <person name="Jean G."/>
            <person name="Marck C."/>
            <person name="Martin T."/>
            <person name="Nikolski M."/>
            <person name="Rolland T."/>
            <person name="Seret M.-L."/>
            <person name="Casaregola S."/>
            <person name="Despons L."/>
            <person name="Fairhead C."/>
            <person name="Fischer G."/>
            <person name="Lafontaine I."/>
            <person name="Leh V."/>
            <person name="Lemaire M."/>
            <person name="de Montigny J."/>
            <person name="Neuveglise C."/>
            <person name="Thierry A."/>
            <person name="Blanc-Lenfle I."/>
            <person name="Bleykasten C."/>
            <person name="Diffels J."/>
            <person name="Fritsch E."/>
            <person name="Frangeul L."/>
            <person name="Goeffon A."/>
            <person name="Jauniaux N."/>
            <person name="Kachouri-Lafond R."/>
            <person name="Payen C."/>
            <person name="Potier S."/>
            <person name="Pribylova L."/>
            <person name="Ozanne C."/>
            <person name="Richard G.-F."/>
            <person name="Sacerdot C."/>
            <person name="Straub M.-L."/>
            <person name="Talla E."/>
        </authorList>
    </citation>
    <scope>NUCLEOTIDE SEQUENCE [LARGE SCALE GENOMIC DNA]</scope>
    <source>
        <strain evidence="4">ATCC 56472 / CBS 6340 / NRRL Y-8284</strain>
    </source>
</reference>
<dbReference type="HOGENOM" id="CLU_019692_4_2_1"/>
<name>C5DI99_LACTC</name>
<dbReference type="GO" id="GO:0005737">
    <property type="term" value="C:cytoplasm"/>
    <property type="evidence" value="ECO:0007669"/>
    <property type="project" value="TreeGrafter"/>
</dbReference>
<dbReference type="KEGG" id="lth:KLTH0E10824g"/>
<dbReference type="EMBL" id="CU928169">
    <property type="protein sequence ID" value="CAR23510.1"/>
    <property type="molecule type" value="Genomic_DNA"/>
</dbReference>
<dbReference type="InterPro" id="IPR004843">
    <property type="entry name" value="Calcineurin-like_PHP"/>
</dbReference>
<organism evidence="3 4">
    <name type="scientific">Lachancea thermotolerans (strain ATCC 56472 / CBS 6340 / NRRL Y-8284)</name>
    <name type="common">Yeast</name>
    <name type="synonym">Kluyveromyces thermotolerans</name>
    <dbReference type="NCBI Taxonomy" id="559295"/>
    <lineage>
        <taxon>Eukaryota</taxon>
        <taxon>Fungi</taxon>
        <taxon>Dikarya</taxon>
        <taxon>Ascomycota</taxon>
        <taxon>Saccharomycotina</taxon>
        <taxon>Saccharomycetes</taxon>
        <taxon>Saccharomycetales</taxon>
        <taxon>Saccharomycetaceae</taxon>
        <taxon>Lachancea</taxon>
    </lineage>
</organism>
<evidence type="ECO:0000313" key="4">
    <source>
        <dbReference type="Proteomes" id="UP000002036"/>
    </source>
</evidence>
<dbReference type="PANTHER" id="PTHR32440">
    <property type="entry name" value="PHOSPHATASE DCR2-RELATED-RELATED"/>
    <property type="match status" value="1"/>
</dbReference>
<dbReference type="PANTHER" id="PTHR32440:SF0">
    <property type="entry name" value="PHOSPHATASE DCR2-RELATED"/>
    <property type="match status" value="1"/>
</dbReference>
<evidence type="ECO:0000256" key="1">
    <source>
        <dbReference type="SAM" id="Phobius"/>
    </source>
</evidence>
<gene>
    <name evidence="3" type="ordered locus">KLTH0E10824g</name>
</gene>
<accession>C5DI99</accession>
<dbReference type="SUPFAM" id="SSF56300">
    <property type="entry name" value="Metallo-dependent phosphatases"/>
    <property type="match status" value="1"/>
</dbReference>
<dbReference type="GO" id="GO:0004721">
    <property type="term" value="F:phosphoprotein phosphatase activity"/>
    <property type="evidence" value="ECO:0007669"/>
    <property type="project" value="TreeGrafter"/>
</dbReference>
<dbReference type="OrthoDB" id="783096at2759"/>
<dbReference type="CDD" id="cd07383">
    <property type="entry name" value="MPP_Dcr2"/>
    <property type="match status" value="1"/>
</dbReference>
<dbReference type="AlphaFoldDB" id="C5DI99"/>
<dbReference type="Gene3D" id="3.60.21.10">
    <property type="match status" value="1"/>
</dbReference>
<dbReference type="eggNOG" id="KOG1432">
    <property type="taxonomic scope" value="Eukaryota"/>
</dbReference>
<dbReference type="InterPro" id="IPR029052">
    <property type="entry name" value="Metallo-depent_PP-like"/>
</dbReference>
<keyword evidence="1" id="KW-1133">Transmembrane helix</keyword>
<dbReference type="GeneID" id="8292112"/>
<sequence>MRGVPKRYVRFFSYFALVVLSAVFIFTWFQTHHNALAKGFPLQPGELKRPIEFAGNNKEAVNILKAWYPDERFIVGMGMYTCVHLTKYLELCPRHVGGHTLATKALRTVIKKDINHSKGFKIVGFSNYLTYDSVTAAQLTELLSDTDARAAAVTAVAPSAEHLVPDSSRLPLEYTVITEKSLTESDFVTEISVLFGEDCVDPRPAWRLSKEWRLEHSKVPCYLTLRTRDSDPHGKKFPTLSASLENPFKIVQLADLHYSVGEGRCRDEFPKHENCIADPKTLAFVEKVLDTEKPQLVVFTGDQIMGSECVQDSVTALLKVVDPIIKRQIPYAMVWGNHDDEGSLDRWEISKLVQSLPLSLFKIGDHDTNDNSFGVGNYVHYIYGEDGNPLSALYFLDAHKYSPNAKAYPGYDWIKEEQWNFFDGYKDAFVDQKASLSMAFFHIPLPEYLNVDSSSSPGTQNPLIGNFKEGVTAPKYNSKGIATLRELGVKVTSVGHDHCNDYCLLEDSQSPAINERIWLCFGGAAGEGGYGGYGGTERRIRVYQLDFSKRSIVTWKVLNSSPEAPFDHQTLVSAGVPLIA</sequence>
<dbReference type="Pfam" id="PF00149">
    <property type="entry name" value="Metallophos"/>
    <property type="match status" value="1"/>
</dbReference>
<keyword evidence="1" id="KW-0812">Transmembrane</keyword>
<dbReference type="InParanoid" id="C5DI99"/>
<feature type="transmembrane region" description="Helical" evidence="1">
    <location>
        <begin position="12"/>
        <end position="29"/>
    </location>
</feature>
<feature type="domain" description="Calcineurin-like phosphoesterase" evidence="2">
    <location>
        <begin position="248"/>
        <end position="499"/>
    </location>
</feature>
<dbReference type="FunCoup" id="C5DI99">
    <property type="interactions" value="84"/>
</dbReference>